<keyword evidence="3" id="KW-0863">Zinc-finger</keyword>
<dbReference type="SMART" id="SM00109">
    <property type="entry name" value="C1"/>
    <property type="match status" value="1"/>
</dbReference>
<dbReference type="Proteomes" id="UP001108240">
    <property type="component" value="Unplaced"/>
</dbReference>
<feature type="domain" description="F-BAR" evidence="10">
    <location>
        <begin position="112"/>
        <end position="374"/>
    </location>
</feature>
<keyword evidence="5 6" id="KW-0175">Coiled coil</keyword>
<accession>A0A8C1ECL2</accession>
<dbReference type="GO" id="GO:0005829">
    <property type="term" value="C:cytosol"/>
    <property type="evidence" value="ECO:0007669"/>
    <property type="project" value="UniProtKB-ARBA"/>
</dbReference>
<dbReference type="SUPFAM" id="SSF57889">
    <property type="entry name" value="Cysteine-rich domain"/>
    <property type="match status" value="1"/>
</dbReference>
<reference evidence="11" key="1">
    <citation type="submission" date="2025-08" db="UniProtKB">
        <authorList>
            <consortium name="Ensembl"/>
        </authorList>
    </citation>
    <scope>IDENTIFICATION</scope>
</reference>
<evidence type="ECO:0000259" key="10">
    <source>
        <dbReference type="PROSITE" id="PS51741"/>
    </source>
</evidence>
<dbReference type="GO" id="GO:0007165">
    <property type="term" value="P:signal transduction"/>
    <property type="evidence" value="ECO:0007669"/>
    <property type="project" value="InterPro"/>
</dbReference>
<keyword evidence="2" id="KW-0479">Metal-binding</keyword>
<dbReference type="GO" id="GO:0051056">
    <property type="term" value="P:regulation of small GTPase mediated signal transduction"/>
    <property type="evidence" value="ECO:0007669"/>
    <property type="project" value="UniProtKB-ARBA"/>
</dbReference>
<evidence type="ECO:0000256" key="1">
    <source>
        <dbReference type="ARBA" id="ARBA00022468"/>
    </source>
</evidence>
<keyword evidence="1" id="KW-0343">GTPase activation</keyword>
<dbReference type="Pfam" id="PF00130">
    <property type="entry name" value="C1_1"/>
    <property type="match status" value="1"/>
</dbReference>
<dbReference type="InterPro" id="IPR002219">
    <property type="entry name" value="PKC_DAG/PE"/>
</dbReference>
<evidence type="ECO:0000313" key="11">
    <source>
        <dbReference type="Ensembl" id="ENSCCRP00000073960.2"/>
    </source>
</evidence>
<dbReference type="InterPro" id="IPR027267">
    <property type="entry name" value="AH/BAR_dom_sf"/>
</dbReference>
<dbReference type="GeneTree" id="ENSGT00950000183110"/>
<feature type="region of interest" description="Disordered" evidence="7">
    <location>
        <begin position="762"/>
        <end position="783"/>
    </location>
</feature>
<dbReference type="Pfam" id="PF24235">
    <property type="entry name" value="RHG29_45_N"/>
    <property type="match status" value="1"/>
</dbReference>
<dbReference type="SMART" id="SM00324">
    <property type="entry name" value="RhoGAP"/>
    <property type="match status" value="1"/>
</dbReference>
<organism evidence="11 12">
    <name type="scientific">Cyprinus carpio carpio</name>
    <dbReference type="NCBI Taxonomy" id="630221"/>
    <lineage>
        <taxon>Eukaryota</taxon>
        <taxon>Metazoa</taxon>
        <taxon>Chordata</taxon>
        <taxon>Craniata</taxon>
        <taxon>Vertebrata</taxon>
        <taxon>Euteleostomi</taxon>
        <taxon>Actinopterygii</taxon>
        <taxon>Neopterygii</taxon>
        <taxon>Teleostei</taxon>
        <taxon>Ostariophysi</taxon>
        <taxon>Cypriniformes</taxon>
        <taxon>Cyprinidae</taxon>
        <taxon>Cyprininae</taxon>
        <taxon>Cyprinus</taxon>
    </lineage>
</organism>
<dbReference type="InterPro" id="IPR031160">
    <property type="entry name" value="F_BAR_dom"/>
</dbReference>
<dbReference type="PROSITE" id="PS00479">
    <property type="entry name" value="ZF_DAG_PE_1"/>
    <property type="match status" value="1"/>
</dbReference>
<proteinExistence type="predicted"/>
<feature type="domain" description="Rho-GAP" evidence="9">
    <location>
        <begin position="523"/>
        <end position="740"/>
    </location>
</feature>
<dbReference type="AlphaFoldDB" id="A0A8C1ECL2"/>
<name>A0A8C1ECL2_CYPCA</name>
<dbReference type="GO" id="GO:0016020">
    <property type="term" value="C:membrane"/>
    <property type="evidence" value="ECO:0007669"/>
    <property type="project" value="TreeGrafter"/>
</dbReference>
<dbReference type="GO" id="GO:0008270">
    <property type="term" value="F:zinc ion binding"/>
    <property type="evidence" value="ECO:0007669"/>
    <property type="project" value="UniProtKB-KW"/>
</dbReference>
<dbReference type="PANTHER" id="PTHR15228:SF18">
    <property type="entry name" value="RHO GTPASE-ACTIVATING PROTEIN 45"/>
    <property type="match status" value="1"/>
</dbReference>
<sequence length="783" mass="88208">MIMLFMCLGEVLRILRQVISMYPLLNTVETLTAAGKLISQVKGYHYEVCNEADKKDFEKAIETIAVAFSSNVSELLMGEVDSSTLLSVLPSEKSRVSVCRSLYGADVARSAEEVDIILQRSEGGVDSALTYAKTISKYIKDLIGYVEKKLALELEFSKGLQRIYQSCKQTITQPHMPFFSIYSLALEQDLEQSSGMHQAASTLQNQTFVMPLLLRKQEHEKKRKEIKEQWLKAKRKLMECEANLRRAKQVYMTRCEEYDKARTAANRAEEEGGSSTTKTVDKKKRLEEEARNKAEEAEATYRTCIADAITQHQELEHMKVTVLRQIQEVIKQSDQTIRSATISYYQIMHMQTVALPVHYQTLCESSKLYDPGQQYAMHVKDLQMSEEPETHYEFEAYSASSTRGHMTHKSWGSTCTSVFLSNLCLSSSFSPSAQRFPDINGIEPEIVVPTGPFRNVGLSKAAQTHKLRKLRSPSKCRECDSYVYFQGAECEECFLACHKRCLETLAIQCGHKKLQGRLQLFGQDFSQVSGNSPDGIPFIIKKCIGEIERRALRMKGIYRVNGVKTRVEKLCQAFENGKELVELSQSSPHDISNVLKLYLRQLPEPIMPFRLYNSLMGLAKESLAVMGPEGAETGKGPDLVDLGPETDPELLALVDRLKNLLKELPRPNTATLRYIARHLRRIAELEDDNKMSPSNLGIVFGPSLMRPRPTGATVSLSSLVDYPYQARIVETLIVFYPAIFHSDSSRSIDGEEHCLNDEQAVADEPGAAESDKLEGHGITDFYS</sequence>
<dbReference type="Gene3D" id="1.10.555.10">
    <property type="entry name" value="Rho GTPase activation protein"/>
    <property type="match status" value="1"/>
</dbReference>
<dbReference type="PROSITE" id="PS50081">
    <property type="entry name" value="ZF_DAG_PE_2"/>
    <property type="match status" value="1"/>
</dbReference>
<dbReference type="FunFam" id="1.10.555.10:FF:000016">
    <property type="entry name" value="Rho GTPase activating protein 29"/>
    <property type="match status" value="1"/>
</dbReference>
<dbReference type="InterPro" id="IPR046349">
    <property type="entry name" value="C1-like_sf"/>
</dbReference>
<evidence type="ECO:0000256" key="2">
    <source>
        <dbReference type="ARBA" id="ARBA00022723"/>
    </source>
</evidence>
<evidence type="ECO:0000256" key="7">
    <source>
        <dbReference type="SAM" id="MobiDB-lite"/>
    </source>
</evidence>
<keyword evidence="4" id="KW-0862">Zinc</keyword>
<keyword evidence="12" id="KW-1185">Reference proteome</keyword>
<evidence type="ECO:0000256" key="3">
    <source>
        <dbReference type="ARBA" id="ARBA00022771"/>
    </source>
</evidence>
<dbReference type="SMART" id="SM00055">
    <property type="entry name" value="FCH"/>
    <property type="match status" value="1"/>
</dbReference>
<dbReference type="PROSITE" id="PS50238">
    <property type="entry name" value="RHOGAP"/>
    <property type="match status" value="1"/>
</dbReference>
<reference evidence="11" key="2">
    <citation type="submission" date="2025-09" db="UniProtKB">
        <authorList>
            <consortium name="Ensembl"/>
        </authorList>
    </citation>
    <scope>IDENTIFICATION</scope>
</reference>
<dbReference type="PROSITE" id="PS51741">
    <property type="entry name" value="F_BAR"/>
    <property type="match status" value="1"/>
</dbReference>
<evidence type="ECO:0000256" key="6">
    <source>
        <dbReference type="PROSITE-ProRule" id="PRU01077"/>
    </source>
</evidence>
<dbReference type="Pfam" id="PF22699">
    <property type="entry name" value="GMIP-like_FCH"/>
    <property type="match status" value="1"/>
</dbReference>
<dbReference type="InterPro" id="IPR001060">
    <property type="entry name" value="FCH_dom"/>
</dbReference>
<evidence type="ECO:0000256" key="4">
    <source>
        <dbReference type="ARBA" id="ARBA00022833"/>
    </source>
</evidence>
<dbReference type="Ensembl" id="ENSCCRT00000080140.2">
    <property type="protein sequence ID" value="ENSCCRP00000073960.2"/>
    <property type="gene ID" value="ENSCCRG00000061118.1"/>
</dbReference>
<dbReference type="PANTHER" id="PTHR15228">
    <property type="entry name" value="SPERMATHECAL PHYSIOLOGY VARIANT"/>
    <property type="match status" value="1"/>
</dbReference>
<dbReference type="InterPro" id="IPR008936">
    <property type="entry name" value="Rho_GTPase_activation_prot"/>
</dbReference>
<dbReference type="GO" id="GO:0005096">
    <property type="term" value="F:GTPase activator activity"/>
    <property type="evidence" value="ECO:0007669"/>
    <property type="project" value="UniProtKB-KW"/>
</dbReference>
<dbReference type="InterPro" id="IPR000198">
    <property type="entry name" value="RhoGAP_dom"/>
</dbReference>
<dbReference type="CDD" id="cd20816">
    <property type="entry name" value="C1_GMIP-like"/>
    <property type="match status" value="1"/>
</dbReference>
<feature type="domain" description="Phorbol-ester/DAG-type" evidence="8">
    <location>
        <begin position="464"/>
        <end position="509"/>
    </location>
</feature>
<evidence type="ECO:0000313" key="12">
    <source>
        <dbReference type="Proteomes" id="UP001108240"/>
    </source>
</evidence>
<dbReference type="Gene3D" id="1.20.1270.60">
    <property type="entry name" value="Arfaptin homology (AH) domain/BAR domain"/>
    <property type="match status" value="1"/>
</dbReference>
<feature type="region of interest" description="Disordered" evidence="7">
    <location>
        <begin position="263"/>
        <end position="294"/>
    </location>
</feature>
<evidence type="ECO:0000256" key="5">
    <source>
        <dbReference type="ARBA" id="ARBA00023054"/>
    </source>
</evidence>
<dbReference type="SUPFAM" id="SSF103657">
    <property type="entry name" value="BAR/IMD domain-like"/>
    <property type="match status" value="1"/>
</dbReference>
<dbReference type="InterPro" id="IPR051025">
    <property type="entry name" value="RhoGAP"/>
</dbReference>
<dbReference type="InterPro" id="IPR057028">
    <property type="entry name" value="RHG29_45_N"/>
</dbReference>
<dbReference type="SUPFAM" id="SSF48350">
    <property type="entry name" value="GTPase activation domain, GAP"/>
    <property type="match status" value="1"/>
</dbReference>
<feature type="compositionally biased region" description="Basic and acidic residues" evidence="7">
    <location>
        <begin position="284"/>
        <end position="294"/>
    </location>
</feature>
<dbReference type="InterPro" id="IPR054713">
    <property type="entry name" value="GMIP/FCHO2-like_FCH"/>
</dbReference>
<evidence type="ECO:0000259" key="8">
    <source>
        <dbReference type="PROSITE" id="PS50081"/>
    </source>
</evidence>
<evidence type="ECO:0008006" key="13">
    <source>
        <dbReference type="Google" id="ProtNLM"/>
    </source>
</evidence>
<evidence type="ECO:0000259" key="9">
    <source>
        <dbReference type="PROSITE" id="PS50238"/>
    </source>
</evidence>
<protein>
    <recommendedName>
        <fullName evidence="13">Rho GTPase activating protein 45b</fullName>
    </recommendedName>
</protein>
<dbReference type="Pfam" id="PF00620">
    <property type="entry name" value="RhoGAP"/>
    <property type="match status" value="1"/>
</dbReference>